<evidence type="ECO:0000313" key="3">
    <source>
        <dbReference type="Proteomes" id="UP000515472"/>
    </source>
</evidence>
<feature type="compositionally biased region" description="Pro residues" evidence="1">
    <location>
        <begin position="21"/>
        <end position="31"/>
    </location>
</feature>
<feature type="region of interest" description="Disordered" evidence="1">
    <location>
        <begin position="1"/>
        <end position="36"/>
    </location>
</feature>
<name>A0A6S6M0C3_9BACT</name>
<keyword evidence="3" id="KW-1185">Reference proteome</keyword>
<feature type="compositionally biased region" description="Polar residues" evidence="1">
    <location>
        <begin position="1"/>
        <end position="13"/>
    </location>
</feature>
<evidence type="ECO:0000256" key="1">
    <source>
        <dbReference type="SAM" id="MobiDB-lite"/>
    </source>
</evidence>
<gene>
    <name evidence="2" type="ORF">GEOBRER4_n0384</name>
</gene>
<protein>
    <submittedName>
        <fullName evidence="2">Uncharacterized protein</fullName>
    </submittedName>
</protein>
<organism evidence="2 3">
    <name type="scientific">Citrifermentans bremense</name>
    <dbReference type="NCBI Taxonomy" id="60035"/>
    <lineage>
        <taxon>Bacteria</taxon>
        <taxon>Pseudomonadati</taxon>
        <taxon>Thermodesulfobacteriota</taxon>
        <taxon>Desulfuromonadia</taxon>
        <taxon>Geobacterales</taxon>
        <taxon>Geobacteraceae</taxon>
        <taxon>Citrifermentans</taxon>
    </lineage>
</organism>
<proteinExistence type="predicted"/>
<dbReference type="AlphaFoldDB" id="A0A6S6M0C3"/>
<dbReference type="KEGG" id="gbn:GEOBRER4_03760"/>
<evidence type="ECO:0000313" key="2">
    <source>
        <dbReference type="EMBL" id="BCG45626.1"/>
    </source>
</evidence>
<sequence length="89" mass="9800">MMGGSISPSTSPKSGKRPGNFPLPPEDPPAPSSILESVNPASKFALQRQNGEVAMVTVKGEKNLIPNREVEFRVYETWFLGVRQAERLF</sequence>
<reference evidence="2 3" key="1">
    <citation type="submission" date="2020-06" db="EMBL/GenBank/DDBJ databases">
        <title>Interaction of electrochemicaly active bacteria, Geobacter bremensis R4 on different carbon anode.</title>
        <authorList>
            <person name="Meng L."/>
            <person name="Yoshida N."/>
        </authorList>
    </citation>
    <scope>NUCLEOTIDE SEQUENCE [LARGE SCALE GENOMIC DNA]</scope>
    <source>
        <strain evidence="2 3">R4</strain>
    </source>
</reference>
<accession>A0A6S6M0C3</accession>
<dbReference type="EMBL" id="AP023213">
    <property type="protein sequence ID" value="BCG45626.1"/>
    <property type="molecule type" value="Genomic_DNA"/>
</dbReference>
<dbReference type="Proteomes" id="UP000515472">
    <property type="component" value="Chromosome"/>
</dbReference>